<sequence>MNRAFVRLSLALSVAAMGLVDLASALLSRPPERLVALRHLVPTGVLDTSRTFTLLAGALLLLTASGLQRGKRRAFVTALFLCAVSVPVNLLKAFDFEEACVATALLFVLGVSGDAFRVKSRAWSPRHLPAPIVALLAAVVVYAIGGCWIVERLYSPANASFARAAQEALYQLTGLGEPTLLVTRDQHVVRWFLHSIGVVGLTLLVAAVLAALAPARHRARHRADRQRVRALLERHGDGSVAAYALAEDTDWFFSENGRAVIAYRFESGVLLAIGDPIGPEEEVQPLLHAFERHCHEHDWTFAFYQCRPERLAHYRARGWKAVHIGEDPVLRPSTFTLEGRARGDVRRSAAKLERAGVQVRHFVPGTNAFDPAQDPDRLLEQMRAVSAAWLRGKSGGEMGFCMGRFEPAALHDVWLSVAWDPARRAVLAFCTWTPVWARRGWALDLMRRADGAPSGVMELLVADGVRHARERGDEVMSLSLSALARVDAASGEPESDRAREFLTERLARFYDFQGLFRWKKKFDPEFEDRYLVYPGAFALPRIALALVRAQNPGGLWSWVRELLPGGADAEAAPQERSPAA</sequence>
<evidence type="ECO:0000256" key="3">
    <source>
        <dbReference type="ARBA" id="ARBA00022692"/>
    </source>
</evidence>
<feature type="transmembrane region" description="Helical" evidence="6">
    <location>
        <begin position="74"/>
        <end position="90"/>
    </location>
</feature>
<dbReference type="InterPro" id="IPR016181">
    <property type="entry name" value="Acyl_CoA_acyltransferase"/>
</dbReference>
<comment type="caution">
    <text evidence="8">The sequence shown here is derived from an EMBL/GenBank/DDBJ whole genome shotgun (WGS) entry which is preliminary data.</text>
</comment>
<proteinExistence type="predicted"/>
<evidence type="ECO:0000259" key="7">
    <source>
        <dbReference type="Pfam" id="PF09924"/>
    </source>
</evidence>
<keyword evidence="2" id="KW-1003">Cell membrane</keyword>
<feature type="transmembrane region" description="Helical" evidence="6">
    <location>
        <begin position="191"/>
        <end position="212"/>
    </location>
</feature>
<dbReference type="Proteomes" id="UP000696931">
    <property type="component" value="Unassembled WGS sequence"/>
</dbReference>
<dbReference type="AlphaFoldDB" id="A0A933W1X7"/>
<evidence type="ECO:0000256" key="4">
    <source>
        <dbReference type="ARBA" id="ARBA00022989"/>
    </source>
</evidence>
<evidence type="ECO:0000313" key="9">
    <source>
        <dbReference type="Proteomes" id="UP000696931"/>
    </source>
</evidence>
<accession>A0A933W1X7</accession>
<organism evidence="8 9">
    <name type="scientific">Eiseniibacteriota bacterium</name>
    <dbReference type="NCBI Taxonomy" id="2212470"/>
    <lineage>
        <taxon>Bacteria</taxon>
        <taxon>Candidatus Eiseniibacteriota</taxon>
    </lineage>
</organism>
<feature type="domain" description="Phosphatidylglycerol lysyltransferase C-terminal" evidence="7">
    <location>
        <begin position="229"/>
        <end position="533"/>
    </location>
</feature>
<dbReference type="PANTHER" id="PTHR34697:SF2">
    <property type="entry name" value="PHOSPHATIDYLGLYCEROL LYSYLTRANSFERASE"/>
    <property type="match status" value="1"/>
</dbReference>
<dbReference type="InterPro" id="IPR024320">
    <property type="entry name" value="LPG_synthase_C"/>
</dbReference>
<dbReference type="SUPFAM" id="SSF55729">
    <property type="entry name" value="Acyl-CoA N-acyltransferases (Nat)"/>
    <property type="match status" value="1"/>
</dbReference>
<dbReference type="Pfam" id="PF09924">
    <property type="entry name" value="LPG_synthase_C"/>
    <property type="match status" value="1"/>
</dbReference>
<dbReference type="InterPro" id="IPR051211">
    <property type="entry name" value="PG_lysyltransferase"/>
</dbReference>
<dbReference type="GO" id="GO:0005886">
    <property type="term" value="C:plasma membrane"/>
    <property type="evidence" value="ECO:0007669"/>
    <property type="project" value="UniProtKB-SubCell"/>
</dbReference>
<evidence type="ECO:0000256" key="6">
    <source>
        <dbReference type="SAM" id="Phobius"/>
    </source>
</evidence>
<keyword evidence="4 6" id="KW-1133">Transmembrane helix</keyword>
<dbReference type="GO" id="GO:0016755">
    <property type="term" value="F:aminoacyltransferase activity"/>
    <property type="evidence" value="ECO:0007669"/>
    <property type="project" value="TreeGrafter"/>
</dbReference>
<evidence type="ECO:0000256" key="1">
    <source>
        <dbReference type="ARBA" id="ARBA00004651"/>
    </source>
</evidence>
<reference evidence="8" key="1">
    <citation type="submission" date="2020-07" db="EMBL/GenBank/DDBJ databases">
        <title>Huge and variable diversity of episymbiotic CPR bacteria and DPANN archaea in groundwater ecosystems.</title>
        <authorList>
            <person name="He C.Y."/>
            <person name="Keren R."/>
            <person name="Whittaker M."/>
            <person name="Farag I.F."/>
            <person name="Doudna J."/>
            <person name="Cate J.H.D."/>
            <person name="Banfield J.F."/>
        </authorList>
    </citation>
    <scope>NUCLEOTIDE SEQUENCE</scope>
    <source>
        <strain evidence="8">NC_groundwater_1813_Pr3_B-0.1um_71_17</strain>
    </source>
</reference>
<dbReference type="PANTHER" id="PTHR34697">
    <property type="entry name" value="PHOSPHATIDYLGLYCEROL LYSYLTRANSFERASE"/>
    <property type="match status" value="1"/>
</dbReference>
<evidence type="ECO:0000256" key="2">
    <source>
        <dbReference type="ARBA" id="ARBA00022475"/>
    </source>
</evidence>
<dbReference type="EMBL" id="JACRIW010000055">
    <property type="protein sequence ID" value="MBI5169495.1"/>
    <property type="molecule type" value="Genomic_DNA"/>
</dbReference>
<name>A0A933W1X7_UNCEI</name>
<gene>
    <name evidence="8" type="ORF">HZA61_08410</name>
</gene>
<evidence type="ECO:0000313" key="8">
    <source>
        <dbReference type="EMBL" id="MBI5169495.1"/>
    </source>
</evidence>
<comment type="subcellular location">
    <subcellularLocation>
        <location evidence="1">Cell membrane</location>
        <topology evidence="1">Multi-pass membrane protein</topology>
    </subcellularLocation>
</comment>
<feature type="transmembrane region" description="Helical" evidence="6">
    <location>
        <begin position="128"/>
        <end position="151"/>
    </location>
</feature>
<keyword evidence="5 6" id="KW-0472">Membrane</keyword>
<feature type="transmembrane region" description="Helical" evidence="6">
    <location>
        <begin position="49"/>
        <end position="67"/>
    </location>
</feature>
<protein>
    <submittedName>
        <fullName evidence="8">DUF2156 domain-containing protein</fullName>
    </submittedName>
</protein>
<evidence type="ECO:0000256" key="5">
    <source>
        <dbReference type="ARBA" id="ARBA00023136"/>
    </source>
</evidence>
<dbReference type="GO" id="GO:0055091">
    <property type="term" value="P:phospholipid homeostasis"/>
    <property type="evidence" value="ECO:0007669"/>
    <property type="project" value="TreeGrafter"/>
</dbReference>
<keyword evidence="3 6" id="KW-0812">Transmembrane</keyword>